<keyword evidence="1" id="KW-0472">Membrane</keyword>
<dbReference type="InterPro" id="IPR021262">
    <property type="entry name" value="DUF2839"/>
</dbReference>
<protein>
    <submittedName>
        <fullName evidence="2">DUF2839 domain-containing protein</fullName>
    </submittedName>
</protein>
<evidence type="ECO:0000313" key="3">
    <source>
        <dbReference type="Proteomes" id="UP001482513"/>
    </source>
</evidence>
<keyword evidence="1" id="KW-1133">Transmembrane helix</keyword>
<reference evidence="2 3" key="1">
    <citation type="submission" date="2022-04" db="EMBL/GenBank/DDBJ databases">
        <title>Positive selection, recombination, and allopatry shape intraspecific diversity of widespread and dominant cyanobacteria.</title>
        <authorList>
            <person name="Wei J."/>
            <person name="Shu W."/>
            <person name="Hu C."/>
        </authorList>
    </citation>
    <scope>NUCLEOTIDE SEQUENCE [LARGE SCALE GENOMIC DNA]</scope>
    <source>
        <strain evidence="2 3">DQ-A4</strain>
    </source>
</reference>
<evidence type="ECO:0000256" key="1">
    <source>
        <dbReference type="SAM" id="Phobius"/>
    </source>
</evidence>
<dbReference type="Proteomes" id="UP001482513">
    <property type="component" value="Unassembled WGS sequence"/>
</dbReference>
<feature type="transmembrane region" description="Helical" evidence="1">
    <location>
        <begin position="42"/>
        <end position="61"/>
    </location>
</feature>
<organism evidence="2 3">
    <name type="scientific">Leptolyngbya subtilissima DQ-A4</name>
    <dbReference type="NCBI Taxonomy" id="2933933"/>
    <lineage>
        <taxon>Bacteria</taxon>
        <taxon>Bacillati</taxon>
        <taxon>Cyanobacteriota</taxon>
        <taxon>Cyanophyceae</taxon>
        <taxon>Leptolyngbyales</taxon>
        <taxon>Leptolyngbyaceae</taxon>
        <taxon>Leptolyngbya group</taxon>
        <taxon>Leptolyngbya</taxon>
    </lineage>
</organism>
<evidence type="ECO:0000313" key="2">
    <source>
        <dbReference type="EMBL" id="MEP0948929.1"/>
    </source>
</evidence>
<dbReference type="RefSeq" id="WP_190515303.1">
    <property type="nucleotide sequence ID" value="NZ_JAMPKX010000009.1"/>
</dbReference>
<keyword evidence="3" id="KW-1185">Reference proteome</keyword>
<dbReference type="EMBL" id="JAMPKX010000009">
    <property type="protein sequence ID" value="MEP0948929.1"/>
    <property type="molecule type" value="Genomic_DNA"/>
</dbReference>
<keyword evidence="1" id="KW-0812">Transmembrane</keyword>
<gene>
    <name evidence="2" type="ORF">NC992_18750</name>
</gene>
<dbReference type="Pfam" id="PF10999">
    <property type="entry name" value="DUF2839"/>
    <property type="match status" value="1"/>
</dbReference>
<accession>A0ABV0K828</accession>
<proteinExistence type="predicted"/>
<name>A0ABV0K828_9CYAN</name>
<sequence length="71" mass="8265">MGESKRRKEQLGEKYGQSEPILPWLPITKDQSQQFMKWTARGTWGAIVLIIAFWITLRFIGPSLGWWTLAD</sequence>
<comment type="caution">
    <text evidence="2">The sequence shown here is derived from an EMBL/GenBank/DDBJ whole genome shotgun (WGS) entry which is preliminary data.</text>
</comment>